<evidence type="ECO:0000259" key="5">
    <source>
        <dbReference type="Pfam" id="PF01765"/>
    </source>
</evidence>
<gene>
    <name evidence="6" type="ORF">ANN_22724</name>
</gene>
<feature type="domain" description="Ribosome recycling factor" evidence="5">
    <location>
        <begin position="36"/>
        <end position="123"/>
    </location>
</feature>
<comment type="caution">
    <text evidence="6">The sequence shown here is derived from an EMBL/GenBank/DDBJ whole genome shotgun (WGS) entry which is preliminary data.</text>
</comment>
<evidence type="ECO:0000256" key="3">
    <source>
        <dbReference type="ARBA" id="ARBA00022917"/>
    </source>
</evidence>
<keyword evidence="3" id="KW-0648">Protein biosynthesis</keyword>
<dbReference type="PANTHER" id="PTHR20982">
    <property type="entry name" value="RIBOSOME RECYCLING FACTOR"/>
    <property type="match status" value="1"/>
</dbReference>
<sequence length="262" mass="29924">FVVGKKKIDVSDEQLAEVIKVDSLRTQMQKAIDRMKEEYVRNLSLRSTTGSIETLSVNFEGKEYELQELAQIVRKNPKTIIVNMTAFPQTIPATLEAIAKSGMNLNPQQDGTTLFIPVPNKEVELLLKEMKNGKATGVDGIPIELVKCLGEDKKQILSLCNAINEKDEWLEDFMDTVLIPILKKNNAKKYERTFGRRAVWLQEGKRYERCNGTAIEIGERYLEKNKEVYVVFVNLEKAFGRVNWNKLMGILKKIGVDWITVQ</sequence>
<dbReference type="InterPro" id="IPR023584">
    <property type="entry name" value="Ribosome_recyc_fac_dom"/>
</dbReference>
<evidence type="ECO:0000313" key="7">
    <source>
        <dbReference type="Proteomes" id="UP001148838"/>
    </source>
</evidence>
<dbReference type="Proteomes" id="UP001148838">
    <property type="component" value="Unassembled WGS sequence"/>
</dbReference>
<dbReference type="Pfam" id="PF01765">
    <property type="entry name" value="RRF"/>
    <property type="match status" value="1"/>
</dbReference>
<organism evidence="6 7">
    <name type="scientific">Periplaneta americana</name>
    <name type="common">American cockroach</name>
    <name type="synonym">Blatta americana</name>
    <dbReference type="NCBI Taxonomy" id="6978"/>
    <lineage>
        <taxon>Eukaryota</taxon>
        <taxon>Metazoa</taxon>
        <taxon>Ecdysozoa</taxon>
        <taxon>Arthropoda</taxon>
        <taxon>Hexapoda</taxon>
        <taxon>Insecta</taxon>
        <taxon>Pterygota</taxon>
        <taxon>Neoptera</taxon>
        <taxon>Polyneoptera</taxon>
        <taxon>Dictyoptera</taxon>
        <taxon>Blattodea</taxon>
        <taxon>Blattoidea</taxon>
        <taxon>Blattidae</taxon>
        <taxon>Blattinae</taxon>
        <taxon>Periplaneta</taxon>
    </lineage>
</organism>
<dbReference type="InterPro" id="IPR036191">
    <property type="entry name" value="RRF_sf"/>
</dbReference>
<comment type="similarity">
    <text evidence="1">Belongs to the RRF family.</text>
</comment>
<dbReference type="EMBL" id="JAJSOF020000025">
    <property type="protein sequence ID" value="KAJ4434176.1"/>
    <property type="molecule type" value="Genomic_DNA"/>
</dbReference>
<evidence type="ECO:0000256" key="2">
    <source>
        <dbReference type="ARBA" id="ARBA00020581"/>
    </source>
</evidence>
<evidence type="ECO:0000256" key="1">
    <source>
        <dbReference type="ARBA" id="ARBA00005912"/>
    </source>
</evidence>
<dbReference type="Gene3D" id="3.30.1360.40">
    <property type="match status" value="1"/>
</dbReference>
<keyword evidence="7" id="KW-1185">Reference proteome</keyword>
<dbReference type="InterPro" id="IPR002661">
    <property type="entry name" value="Ribosome_recyc_fac"/>
</dbReference>
<reference evidence="6 7" key="1">
    <citation type="journal article" date="2022" name="Allergy">
        <title>Genome assembly and annotation of Periplaneta americana reveal a comprehensive cockroach allergen profile.</title>
        <authorList>
            <person name="Wang L."/>
            <person name="Xiong Q."/>
            <person name="Saelim N."/>
            <person name="Wang L."/>
            <person name="Nong W."/>
            <person name="Wan A.T."/>
            <person name="Shi M."/>
            <person name="Liu X."/>
            <person name="Cao Q."/>
            <person name="Hui J.H.L."/>
            <person name="Sookrung N."/>
            <person name="Leung T.F."/>
            <person name="Tungtrongchitr A."/>
            <person name="Tsui S.K.W."/>
        </authorList>
    </citation>
    <scope>NUCLEOTIDE SEQUENCE [LARGE SCALE GENOMIC DNA]</scope>
    <source>
        <strain evidence="6">PWHHKU_190912</strain>
    </source>
</reference>
<protein>
    <recommendedName>
        <fullName evidence="2">Ribosome-recycling factor, mitochondrial</fullName>
    </recommendedName>
    <alternativeName>
        <fullName evidence="4">Ribosome-releasing factor, mitochondrial</fullName>
    </alternativeName>
</protein>
<accession>A0ABQ8SK45</accession>
<dbReference type="SUPFAM" id="SSF55194">
    <property type="entry name" value="Ribosome recycling factor, RRF"/>
    <property type="match status" value="1"/>
</dbReference>
<name>A0ABQ8SK45_PERAM</name>
<dbReference type="PANTHER" id="PTHR20982:SF3">
    <property type="entry name" value="MITOCHONDRIAL RIBOSOME RECYCLING FACTOR PSEUDO 1"/>
    <property type="match status" value="1"/>
</dbReference>
<evidence type="ECO:0000313" key="6">
    <source>
        <dbReference type="EMBL" id="KAJ4434176.1"/>
    </source>
</evidence>
<feature type="non-terminal residue" evidence="6">
    <location>
        <position position="1"/>
    </location>
</feature>
<proteinExistence type="inferred from homology"/>
<evidence type="ECO:0000256" key="4">
    <source>
        <dbReference type="ARBA" id="ARBA00033107"/>
    </source>
</evidence>